<dbReference type="EMBL" id="JAQLGM010000049">
    <property type="protein sequence ID" value="MDB2001846.1"/>
    <property type="molecule type" value="Genomic_DNA"/>
</dbReference>
<proteinExistence type="predicted"/>
<comment type="caution">
    <text evidence="1">The sequence shown here is derived from an EMBL/GenBank/DDBJ whole genome shotgun (WGS) entry which is preliminary data.</text>
</comment>
<dbReference type="RefSeq" id="WP_195321275.1">
    <property type="nucleotide sequence ID" value="NZ_JADMYE010000157.1"/>
</dbReference>
<evidence type="ECO:0000313" key="1">
    <source>
        <dbReference type="EMBL" id="MDB2001846.1"/>
    </source>
</evidence>
<evidence type="ECO:0000313" key="2">
    <source>
        <dbReference type="Proteomes" id="UP001300871"/>
    </source>
</evidence>
<keyword evidence="1" id="KW-0378">Hydrolase</keyword>
<name>A0AAW6AW19_CLOSY</name>
<dbReference type="AlphaFoldDB" id="A0AAW6AW19"/>
<dbReference type="Proteomes" id="UP001300871">
    <property type="component" value="Unassembled WGS sequence"/>
</dbReference>
<sequence length="113" mass="12670">MAKEFARAFYKSKAWLKCRDGYIAERIRKDGGTCEVCGKEPGYILHHKITLTPDNINNPDISLNWDNLKWECKTCHDAEEGHGVLNKTAGLLVAFDETGQPHPLPDLPPSQPP</sequence>
<gene>
    <name evidence="1" type="ORF">PM006_16735</name>
</gene>
<protein>
    <submittedName>
        <fullName evidence="1">HNH endonuclease</fullName>
    </submittedName>
</protein>
<keyword evidence="1" id="KW-0540">Nuclease</keyword>
<reference evidence="1" key="1">
    <citation type="submission" date="2023-01" db="EMBL/GenBank/DDBJ databases">
        <title>Human gut microbiome strain richness.</title>
        <authorList>
            <person name="Chen-Liaw A."/>
        </authorList>
    </citation>
    <scope>NUCLEOTIDE SEQUENCE</scope>
    <source>
        <strain evidence="1">B1_m1001713B170214d0_201011</strain>
    </source>
</reference>
<dbReference type="CDD" id="cd00085">
    <property type="entry name" value="HNHc"/>
    <property type="match status" value="1"/>
</dbReference>
<keyword evidence="1" id="KW-0255">Endonuclease</keyword>
<organism evidence="1 2">
    <name type="scientific">Clostridium symbiosum</name>
    <name type="common">Bacteroides symbiosus</name>
    <dbReference type="NCBI Taxonomy" id="1512"/>
    <lineage>
        <taxon>Bacteria</taxon>
        <taxon>Bacillati</taxon>
        <taxon>Bacillota</taxon>
        <taxon>Clostridia</taxon>
        <taxon>Lachnospirales</taxon>
        <taxon>Lachnospiraceae</taxon>
        <taxon>Otoolea</taxon>
    </lineage>
</organism>
<dbReference type="GO" id="GO:0004519">
    <property type="term" value="F:endonuclease activity"/>
    <property type="evidence" value="ECO:0007669"/>
    <property type="project" value="UniProtKB-KW"/>
</dbReference>
<accession>A0AAW6AW19</accession>
<dbReference type="InterPro" id="IPR003615">
    <property type="entry name" value="HNH_nuc"/>
</dbReference>